<feature type="transmembrane region" description="Helical" evidence="1">
    <location>
        <begin position="41"/>
        <end position="62"/>
    </location>
</feature>
<sequence length="203" mass="21868">MKVFIALSLAAASSAAAFVIPNEVGWTKKTSLHAQIDRRAFAAAAGLSFAGAAAPALAIGSYGREADYVPKPEDYKQIYFLGTTLDSLATKVADPAQFEAARKGVVEFNKEPSFYPDYARRFISKSVQKNAGADERVGYVREACAKIGSIQELLEGRQGLEGEAASAEAVKRVRDSQRLIAKFFAESGIEGEEKVTAYIRAHP</sequence>
<protein>
    <recommendedName>
        <fullName evidence="4">Photosystem II Psb31 protein domain-containing protein</fullName>
    </recommendedName>
</protein>
<evidence type="ECO:0000256" key="1">
    <source>
        <dbReference type="SAM" id="Phobius"/>
    </source>
</evidence>
<evidence type="ECO:0000256" key="2">
    <source>
        <dbReference type="SAM" id="SignalP"/>
    </source>
</evidence>
<keyword evidence="1" id="KW-0812">Transmembrane</keyword>
<name>A0A7S1BC26_9STRA</name>
<accession>A0A7S1BC26</accession>
<proteinExistence type="predicted"/>
<evidence type="ECO:0008006" key="4">
    <source>
        <dbReference type="Google" id="ProtNLM"/>
    </source>
</evidence>
<keyword evidence="1" id="KW-0472">Membrane</keyword>
<feature type="chain" id="PRO_5031344529" description="Photosystem II Psb31 protein domain-containing protein" evidence="2">
    <location>
        <begin position="18"/>
        <end position="203"/>
    </location>
</feature>
<organism evidence="3">
    <name type="scientific">Corethron hystrix</name>
    <dbReference type="NCBI Taxonomy" id="216773"/>
    <lineage>
        <taxon>Eukaryota</taxon>
        <taxon>Sar</taxon>
        <taxon>Stramenopiles</taxon>
        <taxon>Ochrophyta</taxon>
        <taxon>Bacillariophyta</taxon>
        <taxon>Coscinodiscophyceae</taxon>
        <taxon>Corethrophycidae</taxon>
        <taxon>Corethrales</taxon>
        <taxon>Corethraceae</taxon>
        <taxon>Corethron</taxon>
    </lineage>
</organism>
<keyword evidence="2" id="KW-0732">Signal</keyword>
<dbReference type="AlphaFoldDB" id="A0A7S1BC26"/>
<evidence type="ECO:0000313" key="3">
    <source>
        <dbReference type="EMBL" id="CAD8880890.1"/>
    </source>
</evidence>
<gene>
    <name evidence="3" type="ORF">CHYS00102_LOCUS8076</name>
</gene>
<dbReference type="EMBL" id="HBFR01011207">
    <property type="protein sequence ID" value="CAD8880890.1"/>
    <property type="molecule type" value="Transcribed_RNA"/>
</dbReference>
<keyword evidence="1" id="KW-1133">Transmembrane helix</keyword>
<reference evidence="3" key="1">
    <citation type="submission" date="2021-01" db="EMBL/GenBank/DDBJ databases">
        <authorList>
            <person name="Corre E."/>
            <person name="Pelletier E."/>
            <person name="Niang G."/>
            <person name="Scheremetjew M."/>
            <person name="Finn R."/>
            <person name="Kale V."/>
            <person name="Holt S."/>
            <person name="Cochrane G."/>
            <person name="Meng A."/>
            <person name="Brown T."/>
            <person name="Cohen L."/>
        </authorList>
    </citation>
    <scope>NUCLEOTIDE SEQUENCE</scope>
    <source>
        <strain evidence="3">308</strain>
    </source>
</reference>
<feature type="signal peptide" evidence="2">
    <location>
        <begin position="1"/>
        <end position="17"/>
    </location>
</feature>